<dbReference type="InterPro" id="IPR051448">
    <property type="entry name" value="CdaR-like_regulators"/>
</dbReference>
<organism evidence="5 6">
    <name type="scientific">Nocardioides aestuarii</name>
    <dbReference type="NCBI Taxonomy" id="252231"/>
    <lineage>
        <taxon>Bacteria</taxon>
        <taxon>Bacillati</taxon>
        <taxon>Actinomycetota</taxon>
        <taxon>Actinomycetes</taxon>
        <taxon>Propionibacteriales</taxon>
        <taxon>Nocardioidaceae</taxon>
        <taxon>Nocardioides</taxon>
    </lineage>
</organism>
<name>A0ABW4TSW2_9ACTN</name>
<dbReference type="InterPro" id="IPR042070">
    <property type="entry name" value="PucR_C-HTH_sf"/>
</dbReference>
<dbReference type="Pfam" id="PF17853">
    <property type="entry name" value="GGDEF_2"/>
    <property type="match status" value="1"/>
</dbReference>
<evidence type="ECO:0000259" key="2">
    <source>
        <dbReference type="Pfam" id="PF07905"/>
    </source>
</evidence>
<dbReference type="PANTHER" id="PTHR33744">
    <property type="entry name" value="CARBOHYDRATE DIACID REGULATOR"/>
    <property type="match status" value="1"/>
</dbReference>
<proteinExistence type="inferred from homology"/>
<evidence type="ECO:0000259" key="3">
    <source>
        <dbReference type="Pfam" id="PF13556"/>
    </source>
</evidence>
<protein>
    <submittedName>
        <fullName evidence="5">PucR family transcriptional regulator</fullName>
    </submittedName>
</protein>
<dbReference type="Pfam" id="PF07905">
    <property type="entry name" value="PucR"/>
    <property type="match status" value="1"/>
</dbReference>
<dbReference type="InterPro" id="IPR012914">
    <property type="entry name" value="PucR_dom"/>
</dbReference>
<dbReference type="RefSeq" id="WP_343921122.1">
    <property type="nucleotide sequence ID" value="NZ_BAAAJT010000003.1"/>
</dbReference>
<comment type="caution">
    <text evidence="5">The sequence shown here is derived from an EMBL/GenBank/DDBJ whole genome shotgun (WGS) entry which is preliminary data.</text>
</comment>
<feature type="domain" description="Purine catabolism PurC-like" evidence="2">
    <location>
        <begin position="7"/>
        <end position="126"/>
    </location>
</feature>
<dbReference type="PANTHER" id="PTHR33744:SF1">
    <property type="entry name" value="DNA-BINDING TRANSCRIPTIONAL ACTIVATOR ADER"/>
    <property type="match status" value="1"/>
</dbReference>
<feature type="domain" description="PucR C-terminal helix-turn-helix" evidence="3">
    <location>
        <begin position="454"/>
        <end position="512"/>
    </location>
</feature>
<sequence length="521" mass="56251">MLSVAAVLEMAVVRAADPLVLAGRSGLSRTVRWIHTTELADIGPLLRGGDLLLTTGIALPDAPGALAGFVRSLAESHAVGLFVELGRRWEVVPDTVVAECDAAGLPLVALRREVRFATLTQAVGERLVDEQLTALREAERVHDTFTELGLTEAGPDQILTAASRLAAAPVVLEDDRHRVLDYRAGPGDVAEFLDDWERRSQRVDPADERTVWDESFGWLVTRVGRHDRGWGRLVIGAPTEPPSRLVTVAERAAAALAMHQLHDRNRQGRLRRLHHELLLGVQTHPDDPDLARRVRLAGLDPAGTLVGSVLRLHAPTARLDELVAAYLSAAERHRLPALVAVVGSDVRALVSVPRRRDPVACVDELAATVAARLPVTVTAGSPVASLTAADRSLREAGHVLEALGGRRDGDAPPRVQRLEDVHLRGFLALLAGDERLRDFATRELAPLRDADPALLATLRVLLRHWGSKSAAAAELSLSRPALYDRLHRIERLLGAPLDDAEVRTSLHVALMAEGEGPVVGG</sequence>
<evidence type="ECO:0000313" key="5">
    <source>
        <dbReference type="EMBL" id="MFD1949083.1"/>
    </source>
</evidence>
<evidence type="ECO:0000256" key="1">
    <source>
        <dbReference type="ARBA" id="ARBA00006754"/>
    </source>
</evidence>
<evidence type="ECO:0000259" key="4">
    <source>
        <dbReference type="Pfam" id="PF17853"/>
    </source>
</evidence>
<dbReference type="Pfam" id="PF13556">
    <property type="entry name" value="HTH_30"/>
    <property type="match status" value="1"/>
</dbReference>
<comment type="similarity">
    <text evidence="1">Belongs to the CdaR family.</text>
</comment>
<accession>A0ABW4TSW2</accession>
<dbReference type="Gene3D" id="1.10.10.2840">
    <property type="entry name" value="PucR C-terminal helix-turn-helix domain"/>
    <property type="match status" value="1"/>
</dbReference>
<dbReference type="InterPro" id="IPR025736">
    <property type="entry name" value="PucR_C-HTH_dom"/>
</dbReference>
<dbReference type="EMBL" id="JBHUGD010000004">
    <property type="protein sequence ID" value="MFD1949083.1"/>
    <property type="molecule type" value="Genomic_DNA"/>
</dbReference>
<reference evidence="6" key="1">
    <citation type="journal article" date="2019" name="Int. J. Syst. Evol. Microbiol.">
        <title>The Global Catalogue of Microorganisms (GCM) 10K type strain sequencing project: providing services to taxonomists for standard genome sequencing and annotation.</title>
        <authorList>
            <consortium name="The Broad Institute Genomics Platform"/>
            <consortium name="The Broad Institute Genome Sequencing Center for Infectious Disease"/>
            <person name="Wu L."/>
            <person name="Ma J."/>
        </authorList>
    </citation>
    <scope>NUCLEOTIDE SEQUENCE [LARGE SCALE GENOMIC DNA]</scope>
    <source>
        <strain evidence="6">CGMCC 1.12477</strain>
    </source>
</reference>
<dbReference type="Proteomes" id="UP001597351">
    <property type="component" value="Unassembled WGS sequence"/>
</dbReference>
<evidence type="ECO:0000313" key="6">
    <source>
        <dbReference type="Proteomes" id="UP001597351"/>
    </source>
</evidence>
<keyword evidence="6" id="KW-1185">Reference proteome</keyword>
<dbReference type="InterPro" id="IPR041522">
    <property type="entry name" value="CdaR_GGDEF"/>
</dbReference>
<gene>
    <name evidence="5" type="ORF">ACFSDE_19925</name>
</gene>
<feature type="domain" description="CdaR GGDEF-like" evidence="4">
    <location>
        <begin position="285"/>
        <end position="401"/>
    </location>
</feature>